<comment type="caution">
    <text evidence="1">The sequence shown here is derived from an EMBL/GenBank/DDBJ whole genome shotgun (WGS) entry which is preliminary data.</text>
</comment>
<accession>A0ABD2X312</accession>
<name>A0ABD2X312_9HYME</name>
<organism evidence="1 2">
    <name type="scientific">Trichogramma kaykai</name>
    <dbReference type="NCBI Taxonomy" id="54128"/>
    <lineage>
        <taxon>Eukaryota</taxon>
        <taxon>Metazoa</taxon>
        <taxon>Ecdysozoa</taxon>
        <taxon>Arthropoda</taxon>
        <taxon>Hexapoda</taxon>
        <taxon>Insecta</taxon>
        <taxon>Pterygota</taxon>
        <taxon>Neoptera</taxon>
        <taxon>Endopterygota</taxon>
        <taxon>Hymenoptera</taxon>
        <taxon>Apocrita</taxon>
        <taxon>Proctotrupomorpha</taxon>
        <taxon>Chalcidoidea</taxon>
        <taxon>Trichogrammatidae</taxon>
        <taxon>Trichogramma</taxon>
    </lineage>
</organism>
<keyword evidence="2" id="KW-1185">Reference proteome</keyword>
<protein>
    <submittedName>
        <fullName evidence="1">Uncharacterized protein</fullName>
    </submittedName>
</protein>
<evidence type="ECO:0000313" key="2">
    <source>
        <dbReference type="Proteomes" id="UP001627154"/>
    </source>
</evidence>
<sequence>MILRCVCTCKVCVDGGERIRPTAFYFLNVDVIAITHIEAAIMGVDDDSREAQRLCTQQQQRSIVSNTIDEAEDGRCRSNNGTMRFKSSKYRPSLQLANQHRLDHTYAAALGNRRIKVRHQADDIETNLTLTGKINDEEGNDEENDQIDVVSIENEIVDVETYEEKKKKKSSSDGLWLKNFCLDYEPVIRRSRGRRRRRQNNNIKDGQADKENLSFYFTRSSGVVKQYRGNRRLSRFGANKSNNAKVARPAVQEDKKRWIAALALIELAQQLS</sequence>
<evidence type="ECO:0000313" key="1">
    <source>
        <dbReference type="EMBL" id="KAL3399722.1"/>
    </source>
</evidence>
<reference evidence="1 2" key="1">
    <citation type="journal article" date="2024" name="bioRxiv">
        <title>A reference genome for Trichogramma kaykai: A tiny desert-dwelling parasitoid wasp with competing sex-ratio distorters.</title>
        <authorList>
            <person name="Culotta J."/>
            <person name="Lindsey A.R."/>
        </authorList>
    </citation>
    <scope>NUCLEOTIDE SEQUENCE [LARGE SCALE GENOMIC DNA]</scope>
    <source>
        <strain evidence="1 2">KSX58</strain>
    </source>
</reference>
<proteinExistence type="predicted"/>
<dbReference type="EMBL" id="JBJJXI010000055">
    <property type="protein sequence ID" value="KAL3399722.1"/>
    <property type="molecule type" value="Genomic_DNA"/>
</dbReference>
<gene>
    <name evidence="1" type="ORF">TKK_006971</name>
</gene>
<dbReference type="AlphaFoldDB" id="A0ABD2X312"/>
<dbReference type="Proteomes" id="UP001627154">
    <property type="component" value="Unassembled WGS sequence"/>
</dbReference>